<dbReference type="OrthoDB" id="29308at2759"/>
<feature type="region of interest" description="Disordered" evidence="5">
    <location>
        <begin position="1115"/>
        <end position="1135"/>
    </location>
</feature>
<keyword evidence="2" id="KW-0813">Transport</keyword>
<dbReference type="EMBL" id="NWUJ01000010">
    <property type="protein sequence ID" value="PFH32878.1"/>
    <property type="molecule type" value="Genomic_DNA"/>
</dbReference>
<dbReference type="Pfam" id="PF01602">
    <property type="entry name" value="Adaptin_N"/>
    <property type="match status" value="1"/>
</dbReference>
<feature type="compositionally biased region" description="Low complexity" evidence="5">
    <location>
        <begin position="773"/>
        <end position="782"/>
    </location>
</feature>
<dbReference type="Proteomes" id="UP000224006">
    <property type="component" value="Chromosome IX"/>
</dbReference>
<dbReference type="GO" id="GO:0016192">
    <property type="term" value="P:vesicle-mediated transport"/>
    <property type="evidence" value="ECO:0007669"/>
    <property type="project" value="InterPro"/>
</dbReference>
<dbReference type="KEGG" id="bbes:BESB_014910"/>
<name>A0A2A9M314_BESBE</name>
<keyword evidence="3" id="KW-0653">Protein transport</keyword>
<feature type="compositionally biased region" description="Pro residues" evidence="5">
    <location>
        <begin position="1122"/>
        <end position="1133"/>
    </location>
</feature>
<sequence>MNAAGSNVSREFFHLIKAIGEARSKQEEDRIVANEIATLKTKLNEPNLSTHKMQELLIRSLYVELLGHDASFAHFQAVKMTNQANNIKAKRLGYLACNLFLSEDNELMLLLINTIQKDLVSPNILNVQSALHCVTRLLTPEMLPALLPSLSSLLQHSHAAVRKKAVMAVHKVLDLKEREFERKALQASKLARRSAAPRGDGEELEESEIMDGLRDKMRRALCDADPSVMAVSLHVIHRLAAKNVTAWRDLVPSLVSILKQIIDRKLPRDYDYHRVPAPWIQIKILSLLATLAAGDQRASEEVYELLQEVMRRADAAGVNVGYAVIYECVRTVAALYPYPKLLDIAGCSISRFISADNNNLRYVGVTGLAAVVQVSPKYAAQHQLVVVDCLEDSDDTLKRKTLDLLVKITNPVNVAVIVEKLLGHLRATADAHLRTNLIQKIITLAERYSPDPRWFLETILCVLEISGPALPAAPASSGAAASPGGCTRLSGGAAGGNLAAGLCYSTAYALLQLIAEGPTEDEASDRAFREFAVNEMTELLERKKHVIPDVLMQAVTWVLGEFGCYCSLPGHTGENIIDLLASCVERSYDDPTTQAWIISAVMKLCVFYGRCTLGASLRPDEESSGKLQKARGLPAALLQVLQKQQRQLATAPEVQERCFRGLLLLHLVPWPVLRHIFPFDASTEDVQVDPNLPFLDEPVAPALNFAPYAPPRAPSTAVVGAAAGGVGGALSPPTGLNGAGSSAGLARAEAGADEKGGFQVQGPRRWGPTGYQSVAAVSAAAAPPGPEPAPLPVSAHPMVSPEGGLSTQQSSSPVAGSAWRALTARELTAAALFSGTSAATPPQLPRYSPPRGASTTGSGGSASPSRRDASAAGSLDRKRLSPVWGAPGRGAGRDDDEDAASAEPLRLADDARAGGGGRGGSVDLLGLDSPNTAANGERRREVRGRELSGSPENASLMDVLSLDFNREEIEDDSHEEAERAQRCVASLLPLQTTTAEVGERWPSLPCETSLALPCVSASGVTRSCPDFLTHVVQKAIPLHVVEVIGDEAIAAARTPLGGDGVVYVHLKVKDQTASFIIKASTSQPAPAAPFGMSARSQSRVEGANHRRLFAPEWLIEGGGRRPSPPPPPPPPPARLVSEMYCEGERWRSGIWKVSEGVQHVAHISHPLSCLLSAVQT</sequence>
<dbReference type="Pfam" id="PF14807">
    <property type="entry name" value="AP4E_app_platf"/>
    <property type="match status" value="1"/>
</dbReference>
<dbReference type="SUPFAM" id="SSF48371">
    <property type="entry name" value="ARM repeat"/>
    <property type="match status" value="1"/>
</dbReference>
<feature type="compositionally biased region" description="Basic and acidic residues" evidence="5">
    <location>
        <begin position="936"/>
        <end position="946"/>
    </location>
</feature>
<dbReference type="GO" id="GO:0006886">
    <property type="term" value="P:intracellular protein transport"/>
    <property type="evidence" value="ECO:0007669"/>
    <property type="project" value="InterPro"/>
</dbReference>
<dbReference type="InterPro" id="IPR050840">
    <property type="entry name" value="Adaptor_Complx_Large_Subunit"/>
</dbReference>
<evidence type="ECO:0000256" key="4">
    <source>
        <dbReference type="ARBA" id="ARBA00023136"/>
    </source>
</evidence>
<evidence type="ECO:0000259" key="6">
    <source>
        <dbReference type="SMART" id="SM01356"/>
    </source>
</evidence>
<dbReference type="InterPro" id="IPR002553">
    <property type="entry name" value="Clathrin/coatomer_adapt-like_N"/>
</dbReference>
<gene>
    <name evidence="7" type="ORF">BESB_014910</name>
</gene>
<feature type="compositionally biased region" description="Polar residues" evidence="5">
    <location>
        <begin position="805"/>
        <end position="814"/>
    </location>
</feature>
<keyword evidence="4" id="KW-0472">Membrane</keyword>
<dbReference type="STRING" id="94643.A0A2A9M314"/>
<dbReference type="InterPro" id="IPR011989">
    <property type="entry name" value="ARM-like"/>
</dbReference>
<feature type="compositionally biased region" description="Basic and acidic residues" evidence="5">
    <location>
        <begin position="865"/>
        <end position="879"/>
    </location>
</feature>
<dbReference type="GO" id="GO:0012505">
    <property type="term" value="C:endomembrane system"/>
    <property type="evidence" value="ECO:0007669"/>
    <property type="project" value="UniProtKB-SubCell"/>
</dbReference>
<reference evidence="7 8" key="1">
    <citation type="submission" date="2017-09" db="EMBL/GenBank/DDBJ databases">
        <title>Genome sequencing of Besnoitia besnoiti strain Bb-Ger1.</title>
        <authorList>
            <person name="Schares G."/>
            <person name="Venepally P."/>
            <person name="Lorenzi H.A."/>
        </authorList>
    </citation>
    <scope>NUCLEOTIDE SEQUENCE [LARGE SCALE GENOMIC DNA]</scope>
    <source>
        <strain evidence="7 8">Bb-Ger1</strain>
    </source>
</reference>
<evidence type="ECO:0000256" key="5">
    <source>
        <dbReference type="SAM" id="MobiDB-lite"/>
    </source>
</evidence>
<dbReference type="RefSeq" id="XP_029216887.1">
    <property type="nucleotide sequence ID" value="XM_029360220.1"/>
</dbReference>
<feature type="domain" description="AP-4 complex subunit epsilon-1 C-terminal" evidence="6">
    <location>
        <begin position="988"/>
        <end position="1101"/>
    </location>
</feature>
<accession>A0A2A9M314</accession>
<feature type="compositionally biased region" description="Low complexity" evidence="5">
    <location>
        <begin position="849"/>
        <end position="864"/>
    </location>
</feature>
<dbReference type="Gene3D" id="1.25.10.10">
    <property type="entry name" value="Leucine-rich Repeat Variant"/>
    <property type="match status" value="1"/>
</dbReference>
<dbReference type="InterPro" id="IPR028269">
    <property type="entry name" value="AP4E1_C"/>
</dbReference>
<proteinExistence type="predicted"/>
<dbReference type="InterPro" id="IPR016024">
    <property type="entry name" value="ARM-type_fold"/>
</dbReference>
<evidence type="ECO:0000256" key="2">
    <source>
        <dbReference type="ARBA" id="ARBA00022448"/>
    </source>
</evidence>
<feature type="region of interest" description="Disordered" evidence="5">
    <location>
        <begin position="747"/>
        <end position="817"/>
    </location>
</feature>
<dbReference type="VEuPathDB" id="ToxoDB:BESB_014910"/>
<evidence type="ECO:0000256" key="1">
    <source>
        <dbReference type="ARBA" id="ARBA00004308"/>
    </source>
</evidence>
<dbReference type="GO" id="GO:0030117">
    <property type="term" value="C:membrane coat"/>
    <property type="evidence" value="ECO:0007669"/>
    <property type="project" value="InterPro"/>
</dbReference>
<feature type="region of interest" description="Disordered" evidence="5">
    <location>
        <begin position="835"/>
        <end position="952"/>
    </location>
</feature>
<evidence type="ECO:0000256" key="3">
    <source>
        <dbReference type="ARBA" id="ARBA00022927"/>
    </source>
</evidence>
<dbReference type="SMART" id="SM01356">
    <property type="entry name" value="AP4E_app_platf"/>
    <property type="match status" value="1"/>
</dbReference>
<organism evidence="7 8">
    <name type="scientific">Besnoitia besnoiti</name>
    <name type="common">Apicomplexan protozoan</name>
    <dbReference type="NCBI Taxonomy" id="94643"/>
    <lineage>
        <taxon>Eukaryota</taxon>
        <taxon>Sar</taxon>
        <taxon>Alveolata</taxon>
        <taxon>Apicomplexa</taxon>
        <taxon>Conoidasida</taxon>
        <taxon>Coccidia</taxon>
        <taxon>Eucoccidiorida</taxon>
        <taxon>Eimeriorina</taxon>
        <taxon>Sarcocystidae</taxon>
        <taxon>Besnoitia</taxon>
    </lineage>
</organism>
<comment type="subcellular location">
    <subcellularLocation>
        <location evidence="1">Endomembrane system</location>
    </subcellularLocation>
</comment>
<dbReference type="PANTHER" id="PTHR22780">
    <property type="entry name" value="ADAPTIN, ALPHA/GAMMA/EPSILON"/>
    <property type="match status" value="1"/>
</dbReference>
<dbReference type="GeneID" id="40306552"/>
<dbReference type="AlphaFoldDB" id="A0A2A9M314"/>
<keyword evidence="8" id="KW-1185">Reference proteome</keyword>
<comment type="caution">
    <text evidence="7">The sequence shown here is derived from an EMBL/GenBank/DDBJ whole genome shotgun (WGS) entry which is preliminary data.</text>
</comment>
<evidence type="ECO:0000313" key="8">
    <source>
        <dbReference type="Proteomes" id="UP000224006"/>
    </source>
</evidence>
<protein>
    <submittedName>
        <fullName evidence="7">Adapter-related protein</fullName>
    </submittedName>
</protein>
<evidence type="ECO:0000313" key="7">
    <source>
        <dbReference type="EMBL" id="PFH32878.1"/>
    </source>
</evidence>